<feature type="compositionally biased region" description="Pro residues" evidence="1">
    <location>
        <begin position="274"/>
        <end position="283"/>
    </location>
</feature>
<dbReference type="EMBL" id="JBICCN010000042">
    <property type="protein sequence ID" value="KAL3098944.1"/>
    <property type="molecule type" value="Genomic_DNA"/>
</dbReference>
<dbReference type="Pfam" id="PF10419">
    <property type="entry name" value="TFIIIC_sub6"/>
    <property type="match status" value="1"/>
</dbReference>
<evidence type="ECO:0000313" key="3">
    <source>
        <dbReference type="EMBL" id="KAL3098944.1"/>
    </source>
</evidence>
<dbReference type="AlphaFoldDB" id="A0ABD2K851"/>
<feature type="domain" description="Transcription factor TFIIIC triple barrel" evidence="2">
    <location>
        <begin position="463"/>
        <end position="536"/>
    </location>
</feature>
<feature type="region of interest" description="Disordered" evidence="1">
    <location>
        <begin position="255"/>
        <end position="358"/>
    </location>
</feature>
<feature type="compositionally biased region" description="Basic and acidic residues" evidence="1">
    <location>
        <begin position="255"/>
        <end position="265"/>
    </location>
</feature>
<accession>A0ABD2K851</accession>
<evidence type="ECO:0000256" key="1">
    <source>
        <dbReference type="SAM" id="MobiDB-lite"/>
    </source>
</evidence>
<comment type="caution">
    <text evidence="3">The sequence shown here is derived from an EMBL/GenBank/DDBJ whole genome shotgun (WGS) entry which is preliminary data.</text>
</comment>
<feature type="compositionally biased region" description="Basic and acidic residues" evidence="1">
    <location>
        <begin position="291"/>
        <end position="307"/>
    </location>
</feature>
<dbReference type="Proteomes" id="UP001620645">
    <property type="component" value="Unassembled WGS sequence"/>
</dbReference>
<feature type="compositionally biased region" description="Polar residues" evidence="1">
    <location>
        <begin position="541"/>
        <end position="561"/>
    </location>
</feature>
<evidence type="ECO:0000259" key="2">
    <source>
        <dbReference type="Pfam" id="PF10419"/>
    </source>
</evidence>
<feature type="compositionally biased region" description="Pro residues" evidence="1">
    <location>
        <begin position="316"/>
        <end position="338"/>
    </location>
</feature>
<reference evidence="3 4" key="1">
    <citation type="submission" date="2024-10" db="EMBL/GenBank/DDBJ databases">
        <authorList>
            <person name="Kim D."/>
        </authorList>
    </citation>
    <scope>NUCLEOTIDE SEQUENCE [LARGE SCALE GENOMIC DNA]</scope>
    <source>
        <strain evidence="3">Taebaek</strain>
    </source>
</reference>
<feature type="region of interest" description="Disordered" evidence="1">
    <location>
        <begin position="537"/>
        <end position="561"/>
    </location>
</feature>
<sequence length="561" mass="63224">MTVKNYIDLVNHIVLGTPLCNSYRIKSLSHYSDQADGTLYHLPNYQPQILGEQTIHLLSFHLRNETGNGPDNFLELFLTETHLQSAQPNQEQQHEDEQQKDRTTIVIAPRIWWNHQSYEVFPQISLVVYDRRREPMNMAIEEFKHKVSQFLYRPINRLQNSVNFFCKIFANEVIHQKVLASLRPKDVGRMESVSVSLKNILLSDSVDNAFWKVHYERLYGKVQDDRQIPYRERFGEKMRWQVNAARMLMAIPLREPKPDVPDEPKSSPTDPLSPYDPPRPSQPDYPDMSDYDPRSFKPPEPDNDPLRLHPILPAAPYAPPARPRPSHPNAPARPPPTHPDIGRPYIDPLPHQPTNPYIDWPYGPAAPTGSGGYMGGGYDGGLYDPSPDQPGNSNYDPYGMGRPDDRNHGYDGPGSSGGGGGGFFVFAFMSNSASTAMEEHQEFEEMVAVLQLDGVLDFDAVRRAVSSGAIRVRECDTETPMVQIGSHLYSGQWSQTLGTDMLLCPSSMSDYHHHEGHQRLELVAVSDTRLCAQKVLLATDENPTNGNGTRNEQSTSNSSKA</sequence>
<dbReference type="InterPro" id="IPR019481">
    <property type="entry name" value="TFIIIC_triple_barrel"/>
</dbReference>
<dbReference type="Gene3D" id="2.60.40.4370">
    <property type="match status" value="1"/>
</dbReference>
<proteinExistence type="predicted"/>
<evidence type="ECO:0000313" key="4">
    <source>
        <dbReference type="Proteomes" id="UP001620645"/>
    </source>
</evidence>
<organism evidence="3 4">
    <name type="scientific">Heterodera schachtii</name>
    <name type="common">Sugarbeet cyst nematode worm</name>
    <name type="synonym">Tylenchus schachtii</name>
    <dbReference type="NCBI Taxonomy" id="97005"/>
    <lineage>
        <taxon>Eukaryota</taxon>
        <taxon>Metazoa</taxon>
        <taxon>Ecdysozoa</taxon>
        <taxon>Nematoda</taxon>
        <taxon>Chromadorea</taxon>
        <taxon>Rhabditida</taxon>
        <taxon>Tylenchina</taxon>
        <taxon>Tylenchomorpha</taxon>
        <taxon>Tylenchoidea</taxon>
        <taxon>Heteroderidae</taxon>
        <taxon>Heteroderinae</taxon>
        <taxon>Heterodera</taxon>
    </lineage>
</organism>
<gene>
    <name evidence="3" type="ORF">niasHS_000932</name>
</gene>
<name>A0ABD2K851_HETSC</name>
<protein>
    <recommendedName>
        <fullName evidence="2">Transcription factor TFIIIC triple barrel domain-containing protein</fullName>
    </recommendedName>
</protein>
<keyword evidence="4" id="KW-1185">Reference proteome</keyword>